<protein>
    <submittedName>
        <fullName evidence="1">Uncharacterized protein</fullName>
    </submittedName>
</protein>
<comment type="caution">
    <text evidence="1">The sequence shown here is derived from an EMBL/GenBank/DDBJ whole genome shotgun (WGS) entry which is preliminary data.</text>
</comment>
<gene>
    <name evidence="1" type="ORF">O0I10_013263</name>
</gene>
<dbReference type="Proteomes" id="UP001234581">
    <property type="component" value="Unassembled WGS sequence"/>
</dbReference>
<dbReference type="RefSeq" id="XP_058336170.1">
    <property type="nucleotide sequence ID" value="XM_058493064.1"/>
</dbReference>
<proteinExistence type="predicted"/>
<reference evidence="1 2" key="1">
    <citation type="submission" date="2023-03" db="EMBL/GenBank/DDBJ databases">
        <title>Genome sequence of Lichtheimia ornata CBS 291.66.</title>
        <authorList>
            <person name="Mohabir J.T."/>
            <person name="Shea T.P."/>
            <person name="Kurbessoian T."/>
            <person name="Berby B."/>
            <person name="Fontaine J."/>
            <person name="Livny J."/>
            <person name="Gnirke A."/>
            <person name="Stajich J.E."/>
            <person name="Cuomo C.A."/>
        </authorList>
    </citation>
    <scope>NUCLEOTIDE SEQUENCE [LARGE SCALE GENOMIC DNA]</scope>
    <source>
        <strain evidence="1">CBS 291.66</strain>
    </source>
</reference>
<dbReference type="AlphaFoldDB" id="A0AAD7URL9"/>
<name>A0AAD7URL9_9FUNG</name>
<keyword evidence="2" id="KW-1185">Reference proteome</keyword>
<sequence>MTQASIAIQHVAVLTLYKFQRGRRVSCVFFSWLSSRRHCYFGLNTLDDGTCDSNNKTLISKQERCTLTQWYAWSAHTGSDGYKVICKHQWNGIGNTTR</sequence>
<evidence type="ECO:0000313" key="1">
    <source>
        <dbReference type="EMBL" id="KAJ8651255.1"/>
    </source>
</evidence>
<accession>A0AAD7URL9</accession>
<evidence type="ECO:0000313" key="2">
    <source>
        <dbReference type="Proteomes" id="UP001234581"/>
    </source>
</evidence>
<dbReference type="GeneID" id="83220519"/>
<organism evidence="1 2">
    <name type="scientific">Lichtheimia ornata</name>
    <dbReference type="NCBI Taxonomy" id="688661"/>
    <lineage>
        <taxon>Eukaryota</taxon>
        <taxon>Fungi</taxon>
        <taxon>Fungi incertae sedis</taxon>
        <taxon>Mucoromycota</taxon>
        <taxon>Mucoromycotina</taxon>
        <taxon>Mucoromycetes</taxon>
        <taxon>Mucorales</taxon>
        <taxon>Lichtheimiaceae</taxon>
        <taxon>Lichtheimia</taxon>
    </lineage>
</organism>
<dbReference type="EMBL" id="JARTCD010000377">
    <property type="protein sequence ID" value="KAJ8651255.1"/>
    <property type="molecule type" value="Genomic_DNA"/>
</dbReference>